<evidence type="ECO:0000256" key="4">
    <source>
        <dbReference type="ARBA" id="ARBA00022691"/>
    </source>
</evidence>
<dbReference type="InterPro" id="IPR047939">
    <property type="entry name" value="BREX_1_PglX"/>
</dbReference>
<name>A0ABQ6PZZ9_9BACT</name>
<dbReference type="RefSeq" id="WP_338228311.1">
    <property type="nucleotide sequence ID" value="NZ_BTPE01000005.1"/>
</dbReference>
<dbReference type="PRINTS" id="PR00507">
    <property type="entry name" value="N12N6MTFRASE"/>
</dbReference>
<dbReference type="Pfam" id="PF07669">
    <property type="entry name" value="Eco57I"/>
    <property type="match status" value="1"/>
</dbReference>
<dbReference type="InterPro" id="IPR050953">
    <property type="entry name" value="N4_N6_ade-DNA_methylase"/>
</dbReference>
<feature type="domain" description="Type II methyltransferase M.TaqI-like" evidence="6">
    <location>
        <begin position="325"/>
        <end position="543"/>
    </location>
</feature>
<organism evidence="7 8">
    <name type="scientific">Algoriphagus taiwanensis</name>
    <dbReference type="NCBI Taxonomy" id="1445656"/>
    <lineage>
        <taxon>Bacteria</taxon>
        <taxon>Pseudomonadati</taxon>
        <taxon>Bacteroidota</taxon>
        <taxon>Cytophagia</taxon>
        <taxon>Cytophagales</taxon>
        <taxon>Cyclobacteriaceae</taxon>
        <taxon>Algoriphagus</taxon>
    </lineage>
</organism>
<evidence type="ECO:0000259" key="6">
    <source>
        <dbReference type="Pfam" id="PF07669"/>
    </source>
</evidence>
<reference evidence="7 8" key="1">
    <citation type="submission" date="2023-08" db="EMBL/GenBank/DDBJ databases">
        <title>Draft genome sequence of Algoriphagus taiwanensis.</title>
        <authorList>
            <person name="Takatani N."/>
            <person name="Hosokawa M."/>
            <person name="Sawabe T."/>
        </authorList>
    </citation>
    <scope>NUCLEOTIDE SEQUENCE [LARGE SCALE GENOMIC DNA]</scope>
    <source>
        <strain evidence="7 8">JCM 19755</strain>
    </source>
</reference>
<evidence type="ECO:0000256" key="3">
    <source>
        <dbReference type="ARBA" id="ARBA00022679"/>
    </source>
</evidence>
<protein>
    <recommendedName>
        <fullName evidence="1">site-specific DNA-methyltransferase (adenine-specific)</fullName>
        <ecNumber evidence="1">2.1.1.72</ecNumber>
    </recommendedName>
</protein>
<dbReference type="PANTHER" id="PTHR33841">
    <property type="entry name" value="DNA METHYLTRANSFERASE YEEA-RELATED"/>
    <property type="match status" value="1"/>
</dbReference>
<evidence type="ECO:0000256" key="1">
    <source>
        <dbReference type="ARBA" id="ARBA00011900"/>
    </source>
</evidence>
<dbReference type="Proteomes" id="UP001307705">
    <property type="component" value="Unassembled WGS sequence"/>
</dbReference>
<dbReference type="SUPFAM" id="SSF53335">
    <property type="entry name" value="S-adenosyl-L-methionine-dependent methyltransferases"/>
    <property type="match status" value="1"/>
</dbReference>
<proteinExistence type="predicted"/>
<dbReference type="InterPro" id="IPR011639">
    <property type="entry name" value="MethylTrfase_TaqI-like_dom"/>
</dbReference>
<keyword evidence="4" id="KW-0949">S-adenosyl-L-methionine</keyword>
<keyword evidence="2" id="KW-0489">Methyltransferase</keyword>
<dbReference type="EMBL" id="BTPE01000005">
    <property type="protein sequence ID" value="GMQ33515.1"/>
    <property type="molecule type" value="Genomic_DNA"/>
</dbReference>
<keyword evidence="8" id="KW-1185">Reference proteome</keyword>
<accession>A0ABQ6PZZ9</accession>
<dbReference type="InterPro" id="IPR029063">
    <property type="entry name" value="SAM-dependent_MTases_sf"/>
</dbReference>
<dbReference type="EC" id="2.1.1.72" evidence="1"/>
<evidence type="ECO:0000256" key="5">
    <source>
        <dbReference type="ARBA" id="ARBA00047942"/>
    </source>
</evidence>
<dbReference type="PANTHER" id="PTHR33841:SF1">
    <property type="entry name" value="DNA METHYLTRANSFERASE A"/>
    <property type="match status" value="1"/>
</dbReference>
<dbReference type="NCBIfam" id="NF033452">
    <property type="entry name" value="BREX_1_MTaseX"/>
    <property type="match status" value="1"/>
</dbReference>
<evidence type="ECO:0000256" key="2">
    <source>
        <dbReference type="ARBA" id="ARBA00022603"/>
    </source>
</evidence>
<gene>
    <name evidence="7" type="primary">pglX_2</name>
    <name evidence="7" type="ORF">Ataiwa_17870</name>
</gene>
<comment type="catalytic activity">
    <reaction evidence="5">
        <text>a 2'-deoxyadenosine in DNA + S-adenosyl-L-methionine = an N(6)-methyl-2'-deoxyadenosine in DNA + S-adenosyl-L-homocysteine + H(+)</text>
        <dbReference type="Rhea" id="RHEA:15197"/>
        <dbReference type="Rhea" id="RHEA-COMP:12418"/>
        <dbReference type="Rhea" id="RHEA-COMP:12419"/>
        <dbReference type="ChEBI" id="CHEBI:15378"/>
        <dbReference type="ChEBI" id="CHEBI:57856"/>
        <dbReference type="ChEBI" id="CHEBI:59789"/>
        <dbReference type="ChEBI" id="CHEBI:90615"/>
        <dbReference type="ChEBI" id="CHEBI:90616"/>
        <dbReference type="EC" id="2.1.1.72"/>
    </reaction>
</comment>
<evidence type="ECO:0000313" key="7">
    <source>
        <dbReference type="EMBL" id="GMQ33515.1"/>
    </source>
</evidence>
<evidence type="ECO:0000313" key="8">
    <source>
        <dbReference type="Proteomes" id="UP001307705"/>
    </source>
</evidence>
<sequence length="1195" mass="138875">MNTNNLKKFAQGARRKLLEQVSSKLDFVLSHDSSTLRAKTETLNRLTNDLKSMGRETLVDKVAYTWFNRLVALRFMDANGFQPMGIKVITPVSGISPQILEEAHAGHVPDELPLRKEEVMDILDGRVPSVNPDNDAFRILLVASCNQLSSTFPFLFEKINDYTELLLPDDLTSPFSVIKDILIGMTDEDCQEVEIIGWLYQFYISERKDEVFASGEKVKKEDIPAATQLFTPRWIVEYMVQNTLGKLWLQNRPNSKLRDFMPYYIESPSAQSEDYLKVNSVEEITLLDQACGSGHILVYGFELFSKIYEEEGYASSEIPQLIIEKNLFGFEIDERAAQLAGFALMMKARSYHRRFFRKEVKPNILCFQDLRMAENEIKPLFNDLGISISDELFHDLKTMKQATNFGSLIQPHTNTDSLEETRKSLHSKLQGSDIFLKPQLEDVIHSIDQLISLSKKYHCITDNPPYMGGGNMNKELSEFVKANYPKGKADLMACFMEAGLETLLPMGFLGMINQHSWMFLSSYEALRKDIVEKTFFDTLLHLGPRTFPEIGGEVVQNASFTFWNKTIDARGIFIRLVDFDRSELKRDRTIEAIQNPNCGWYFNANQKDFEKIPGSPISYWLGQKLLDLFLSRSVEDSYYLQPGLQTSNNTLFTRRWTEIDLENFFSFNGQKWFPYNKGGDFRKWYGNHDLVVNWKDNGWEIKNYVNSKYPYLKGNIDYVIKDRGYFLKESLSWSFVGKLGFRYYPEGFVFDVAGSSIFLKETNRNDFFSLLGVLNSKINVRILEAINPTINFQVGNIASLPFGDISIDNDLVFNAIEISKLDWDSHEQSWNFSKNFLQNFREFEMEEALIHFVQFWSGKFFELHKIEEDINLQVIKILELQSEINSIVPLEEITILQDELDSENLKSQNSQLKRDLKSDLVSDYSSVELKFNEQEIFSQFVSYSVGCMFGRYSLDKEGLIIANQGETLEDYFKKIEKSENEVSFLPDADNIIPVLDDEWFEDDIVSRFHEFLKASFGEKNFRKNLAFVEECLGKDIRKYFVKDFYKDHIQRYKKRPIYWSFSSPKGYFNVLIYMHRYTPDTLNRILNNYLREFIEKLQAHRKNLLHIEVSGTPAEQNKARKEINKLDEMIADCRQYETDILYPLATERISIDLDEGVLVNYNKFGKAITEVQGLNDKKTKDKVKKFDWIDTSTIR</sequence>
<dbReference type="Gene3D" id="3.40.50.150">
    <property type="entry name" value="Vaccinia Virus protein VP39"/>
    <property type="match status" value="1"/>
</dbReference>
<comment type="caution">
    <text evidence="7">The sequence shown here is derived from an EMBL/GenBank/DDBJ whole genome shotgun (WGS) entry which is preliminary data.</text>
</comment>
<keyword evidence="3" id="KW-0808">Transferase</keyword>